<dbReference type="EMBL" id="CP041637">
    <property type="protein sequence ID" value="QDO95524.1"/>
    <property type="molecule type" value="Genomic_DNA"/>
</dbReference>
<sequence>MKKNYKNILMAIVGLATTGLSYAQSFATYTSATEGVLGDVNFTIAFSEGDHDVESYNYGGFTGDSYESYPGAWNTPAIRYNPVGNYSCTITFEQAIPNLKFYVKDWVSSTTEFNHDFTLLSNYGLAAANSKTLVASVAKGIIEFTTPVTTLTFTRTNGDNSGHFLFTLVDGPTLGINDEVYANNTLKLFPSPSSDFVQISGLKTTENYNIFNVLGAVVKSGTISDNQKIGVSNLLSGLYFLKLESGNTIKFIKK</sequence>
<keyword evidence="1 2" id="KW-0732">Signal</keyword>
<dbReference type="OrthoDB" id="1467680at2"/>
<dbReference type="KEGG" id="fop:FNB79_16610"/>
<feature type="signal peptide" evidence="2">
    <location>
        <begin position="1"/>
        <end position="23"/>
    </location>
</feature>
<evidence type="ECO:0000259" key="3">
    <source>
        <dbReference type="Pfam" id="PF18962"/>
    </source>
</evidence>
<name>A0A516GVH6_9FLAO</name>
<protein>
    <submittedName>
        <fullName evidence="4">T9SS type A sorting domain-containing protein</fullName>
    </submittedName>
</protein>
<feature type="domain" description="Secretion system C-terminal sorting" evidence="3">
    <location>
        <begin position="188"/>
        <end position="251"/>
    </location>
</feature>
<proteinExistence type="predicted"/>
<dbReference type="InterPro" id="IPR026444">
    <property type="entry name" value="Secre_tail"/>
</dbReference>
<evidence type="ECO:0000256" key="1">
    <source>
        <dbReference type="ARBA" id="ARBA00022729"/>
    </source>
</evidence>
<dbReference type="NCBIfam" id="TIGR04183">
    <property type="entry name" value="Por_Secre_tail"/>
    <property type="match status" value="1"/>
</dbReference>
<organism evidence="4 5">
    <name type="scientific">Formosa sediminum</name>
    <dbReference type="NCBI Taxonomy" id="2594004"/>
    <lineage>
        <taxon>Bacteria</taxon>
        <taxon>Pseudomonadati</taxon>
        <taxon>Bacteroidota</taxon>
        <taxon>Flavobacteriia</taxon>
        <taxon>Flavobacteriales</taxon>
        <taxon>Flavobacteriaceae</taxon>
        <taxon>Formosa</taxon>
    </lineage>
</organism>
<feature type="chain" id="PRO_5021739925" evidence="2">
    <location>
        <begin position="24"/>
        <end position="254"/>
    </location>
</feature>
<keyword evidence="5" id="KW-1185">Reference proteome</keyword>
<dbReference type="AlphaFoldDB" id="A0A516GVH6"/>
<dbReference type="Proteomes" id="UP000319209">
    <property type="component" value="Chromosome"/>
</dbReference>
<evidence type="ECO:0000313" key="4">
    <source>
        <dbReference type="EMBL" id="QDO95524.1"/>
    </source>
</evidence>
<evidence type="ECO:0000313" key="5">
    <source>
        <dbReference type="Proteomes" id="UP000319209"/>
    </source>
</evidence>
<accession>A0A516GVH6</accession>
<gene>
    <name evidence="4" type="ORF">FNB79_16610</name>
</gene>
<evidence type="ECO:0000256" key="2">
    <source>
        <dbReference type="SAM" id="SignalP"/>
    </source>
</evidence>
<reference evidence="4 5" key="1">
    <citation type="submission" date="2019-07" db="EMBL/GenBank/DDBJ databases">
        <title>Genome sequencing for Formosa sp. PS13.</title>
        <authorList>
            <person name="Park S.-J."/>
        </authorList>
    </citation>
    <scope>NUCLEOTIDE SEQUENCE [LARGE SCALE GENOMIC DNA]</scope>
    <source>
        <strain evidence="4 5">PS13</strain>
    </source>
</reference>
<dbReference type="Pfam" id="PF18962">
    <property type="entry name" value="Por_Secre_tail"/>
    <property type="match status" value="1"/>
</dbReference>
<dbReference type="RefSeq" id="WP_143382430.1">
    <property type="nucleotide sequence ID" value="NZ_CP041637.1"/>
</dbReference>